<feature type="region of interest" description="Disordered" evidence="6">
    <location>
        <begin position="212"/>
        <end position="274"/>
    </location>
</feature>
<dbReference type="PANTHER" id="PTHR45920:SF7">
    <property type="entry name" value="FORMIN-G"/>
    <property type="match status" value="1"/>
</dbReference>
<reference evidence="8" key="1">
    <citation type="submission" date="2020-10" db="EMBL/GenBank/DDBJ databases">
        <title>Chromosome-scale genome assembly of the Allis shad, Alosa alosa.</title>
        <authorList>
            <person name="Margot Z."/>
            <person name="Christophe K."/>
            <person name="Cabau C."/>
            <person name="Louis A."/>
            <person name="Berthelot C."/>
            <person name="Parey E."/>
            <person name="Roest Crollius H."/>
            <person name="Montfort J."/>
            <person name="Robinson-Rechavi M."/>
            <person name="Bucao C."/>
            <person name="Bouchez O."/>
            <person name="Gislard M."/>
            <person name="Lluch J."/>
            <person name="Milhes M."/>
            <person name="Lampietro C."/>
            <person name="Lopez Roques C."/>
            <person name="Donnadieu C."/>
            <person name="Braasch I."/>
            <person name="Desvignes T."/>
            <person name="Postlethwait J."/>
            <person name="Bobe J."/>
            <person name="Guiguen Y."/>
        </authorList>
    </citation>
    <scope>NUCLEOTIDE SEQUENCE</scope>
    <source>
        <strain evidence="8">M-15738</strain>
        <tissue evidence="8">Blood</tissue>
    </source>
</reference>
<keyword evidence="3 5" id="KW-0175">Coiled coil</keyword>
<feature type="compositionally biased region" description="Pro residues" evidence="6">
    <location>
        <begin position="948"/>
        <end position="988"/>
    </location>
</feature>
<feature type="compositionally biased region" description="Basic and acidic residues" evidence="6">
    <location>
        <begin position="690"/>
        <end position="739"/>
    </location>
</feature>
<sequence>MEIDPATRADSAPVSFLDKFVTVFTLPDRVQTNATEEKVLTFFRTLSERDPRIRNVDDPAKTVGWSDEPRTTEELKGKMKRVDITSQNGNTKTIRDEMESREVFLDSSTRLSQPPNQPNSNVGLLPVMCSEMPDSSELANKEMAGRMEDAMESSKEQQPKSPSGTVGDEQPESDLTVEKPHENHKDYFETTDQTRQFCPEVKQEFVSGVKESKELGELADIIGEDQTSLNMDTQDLSTDQSQKNTSGQEEGNDANSDKLSGSSSDKHMFTDKFNEAISLQRNTEEVNVIHTEGRSNNHLNASLVCVNVAENTHQGEPSKSSQPGQSPHVAAPNPPVNSGNDKASAESQESFSDFNQTSTNDQDSGTVNTVLEVTMGLEQQDESAKVLSTDILTYTSEFPGHLGPISEGTGASTPQVVQPSVSGAGDSGNGDNSVALHSDGLHVNTGADKDFAQRAPGTCHPSEDESNKSEGKKEEVGKDEITDVEKEEKDSVAVDNAPSSSPIGPSESPTTEATSSPHEKSVQLQSLFSGLLKRASVGEEEGKTDDKPLVPRDQKTKPLRRGLFPEQSPARQSPTRGGPGELRGGFLEQLSQLLNLESSKVEDETPEDQRQAEESQTGQMHSESGKGELKREEEKEEEKEKKGEEEGEMTEKMESLPAAKPVEETKKPTSSESAFDAFKAFFTPKPMKKPTLDRTDLEAMKQKMRSDREKLRAIFERNSPKTNSKAEDSPLAEQEERTPRRLQAIWPPPKPKDEVGLKYTEAEHQAALLQLKRESKEEVEKLQADFELKLFRVRGENAENVSRLEDELAKLQRDKDEATRGDFRDACVSTEDDFSPRTFRTVCVQTDRETFIKPAEEEEGRSVSQNTNISVPKKLNLTSLTLGLSGKTEPASAQEPPALPSLHQSDCSTTSSSSPMMSPGSTDLTPPPAPPLPGSLTSTSCAEAPQAPGGPPIPPPPPPPVPSCGPPPAPPPPPSHGGSPLPPPPPPGVGFALSSPLKKPPRKPAFEPSCPMKPLYWTRIQIQDNNDDTLWSSLEEPSIVDPFEFEDLFAKATLQTKRKPLSEAYERRSKAKKIIKLLDSKRSQAVGIFISSLHLEMKDIKQAVLTVDNSVVDLETLEALYENRAQPGELEQLKKHYETSEEEQIKLLDKPEQFLYELSQIPDFSGRARCLIFQSVFADSIASIRRKVEIVSRVCKGLLEEGSVRDVIGLVLALGNYMNGGSRTRGQADGFGLEILPKLKDVKSRDNRISLVDYVVSYYLRNLDENAGTDKSVFPLPEPQDVFLAAQVKFEDLFKDLRKLRKDLSVCEQDVQRVCSSSSEEHLHPFKEKMEGFISHAQQDHGATEHQLICAQKSFHDLVVYLGVKPKSGEKEVMPGQVFMLWFEFCGDFKTRWKRESKNISRERLIEAQQCVKNITGEKKVETRKVHANSLKERLRQKEASLGAS</sequence>
<feature type="compositionally biased region" description="Low complexity" evidence="6">
    <location>
        <begin position="908"/>
        <end position="924"/>
    </location>
</feature>
<dbReference type="GO" id="GO:0045010">
    <property type="term" value="P:actin nucleation"/>
    <property type="evidence" value="ECO:0007669"/>
    <property type="project" value="InterPro"/>
</dbReference>
<dbReference type="InterPro" id="IPR015425">
    <property type="entry name" value="FH2_Formin"/>
</dbReference>
<keyword evidence="4" id="KW-0539">Nucleus</keyword>
<protein>
    <recommendedName>
        <fullName evidence="7">FH2 domain-containing protein</fullName>
    </recommendedName>
</protein>
<dbReference type="GO" id="GO:0008017">
    <property type="term" value="F:microtubule binding"/>
    <property type="evidence" value="ECO:0007669"/>
    <property type="project" value="InterPro"/>
</dbReference>
<feature type="compositionally biased region" description="Low complexity" evidence="6">
    <location>
        <begin position="934"/>
        <end position="947"/>
    </location>
</feature>
<feature type="compositionally biased region" description="Basic and acidic residues" evidence="6">
    <location>
        <begin position="461"/>
        <end position="492"/>
    </location>
</feature>
<comment type="caution">
    <text evidence="8">The sequence shown here is derived from an EMBL/GenBank/DDBJ whole genome shotgun (WGS) entry which is preliminary data.</text>
</comment>
<evidence type="ECO:0000256" key="1">
    <source>
        <dbReference type="ARBA" id="ARBA00004123"/>
    </source>
</evidence>
<evidence type="ECO:0000313" key="9">
    <source>
        <dbReference type="Proteomes" id="UP000823561"/>
    </source>
</evidence>
<feature type="compositionally biased region" description="Basic and acidic residues" evidence="6">
    <location>
        <begin position="623"/>
        <end position="654"/>
    </location>
</feature>
<gene>
    <name evidence="8" type="ORF">AALO_G00115220</name>
</gene>
<feature type="compositionally biased region" description="Low complexity" evidence="6">
    <location>
        <begin position="587"/>
        <end position="598"/>
    </location>
</feature>
<feature type="compositionally biased region" description="Basic and acidic residues" evidence="6">
    <location>
        <begin position="599"/>
        <end position="613"/>
    </location>
</feature>
<feature type="compositionally biased region" description="Low complexity" evidence="6">
    <location>
        <begin position="420"/>
        <end position="434"/>
    </location>
</feature>
<dbReference type="FunFam" id="1.20.58.2220:FF:000005">
    <property type="entry name" value="Formin 1"/>
    <property type="match status" value="1"/>
</dbReference>
<dbReference type="SUPFAM" id="SSF101447">
    <property type="entry name" value="Formin homology 2 domain (FH2 domain)"/>
    <property type="match status" value="1"/>
</dbReference>
<evidence type="ECO:0000313" key="8">
    <source>
        <dbReference type="EMBL" id="KAG5277234.1"/>
    </source>
</evidence>
<feature type="domain" description="FH2" evidence="7">
    <location>
        <begin position="1002"/>
        <end position="1415"/>
    </location>
</feature>
<dbReference type="Pfam" id="PF02181">
    <property type="entry name" value="FH2"/>
    <property type="match status" value="1"/>
</dbReference>
<evidence type="ECO:0000256" key="5">
    <source>
        <dbReference type="SAM" id="Coils"/>
    </source>
</evidence>
<dbReference type="GO" id="GO:0005634">
    <property type="term" value="C:nucleus"/>
    <property type="evidence" value="ECO:0007669"/>
    <property type="project" value="UniProtKB-SubCell"/>
</dbReference>
<comment type="subcellular location">
    <subcellularLocation>
        <location evidence="1">Nucleus</location>
    </subcellularLocation>
</comment>
<feature type="compositionally biased region" description="Low complexity" evidence="6">
    <location>
        <begin position="873"/>
        <end position="888"/>
    </location>
</feature>
<evidence type="ECO:0000256" key="4">
    <source>
        <dbReference type="ARBA" id="ARBA00023242"/>
    </source>
</evidence>
<dbReference type="PRINTS" id="PR00828">
    <property type="entry name" value="FORMIN"/>
</dbReference>
<dbReference type="Gene3D" id="1.20.58.2220">
    <property type="entry name" value="Formin, FH2 domain"/>
    <property type="match status" value="1"/>
</dbReference>
<proteinExistence type="inferred from homology"/>
<dbReference type="SMART" id="SM00498">
    <property type="entry name" value="FH2"/>
    <property type="match status" value="1"/>
</dbReference>
<feature type="compositionally biased region" description="Polar residues" evidence="6">
    <location>
        <begin position="336"/>
        <end position="371"/>
    </location>
</feature>
<dbReference type="GO" id="GO:0051015">
    <property type="term" value="F:actin filament binding"/>
    <property type="evidence" value="ECO:0007669"/>
    <property type="project" value="TreeGrafter"/>
</dbReference>
<dbReference type="PANTHER" id="PTHR45920">
    <property type="entry name" value="FORMIN HOMOLOGY 2 DOMAIN CONTAINING, ISOFORM I"/>
    <property type="match status" value="1"/>
</dbReference>
<keyword evidence="9" id="KW-1185">Reference proteome</keyword>
<dbReference type="GO" id="GO:0005884">
    <property type="term" value="C:actin filament"/>
    <property type="evidence" value="ECO:0007669"/>
    <property type="project" value="InterPro"/>
</dbReference>
<dbReference type="Proteomes" id="UP000823561">
    <property type="component" value="Chromosome 8"/>
</dbReference>
<feature type="region of interest" description="Disordered" evidence="6">
    <location>
        <begin position="145"/>
        <end position="185"/>
    </location>
</feature>
<name>A0AAV6GQ06_9TELE</name>
<feature type="compositionally biased region" description="Basic and acidic residues" evidence="6">
    <location>
        <begin position="264"/>
        <end position="274"/>
    </location>
</feature>
<feature type="compositionally biased region" description="Basic and acidic residues" evidence="6">
    <location>
        <begin position="176"/>
        <end position="185"/>
    </location>
</feature>
<feature type="compositionally biased region" description="Polar residues" evidence="6">
    <location>
        <begin position="409"/>
        <end position="419"/>
    </location>
</feature>
<feature type="compositionally biased region" description="Polar residues" evidence="6">
    <location>
        <begin position="310"/>
        <end position="325"/>
    </location>
</feature>
<dbReference type="EMBL" id="JADWDJ010000008">
    <property type="protein sequence ID" value="KAG5277234.1"/>
    <property type="molecule type" value="Genomic_DNA"/>
</dbReference>
<dbReference type="GO" id="GO:0030866">
    <property type="term" value="P:cortical actin cytoskeleton organization"/>
    <property type="evidence" value="ECO:0007669"/>
    <property type="project" value="TreeGrafter"/>
</dbReference>
<evidence type="ECO:0000256" key="2">
    <source>
        <dbReference type="ARBA" id="ARBA00005271"/>
    </source>
</evidence>
<organism evidence="8 9">
    <name type="scientific">Alosa alosa</name>
    <name type="common">allis shad</name>
    <dbReference type="NCBI Taxonomy" id="278164"/>
    <lineage>
        <taxon>Eukaryota</taxon>
        <taxon>Metazoa</taxon>
        <taxon>Chordata</taxon>
        <taxon>Craniata</taxon>
        <taxon>Vertebrata</taxon>
        <taxon>Euteleostomi</taxon>
        <taxon>Actinopterygii</taxon>
        <taxon>Neopterygii</taxon>
        <taxon>Teleostei</taxon>
        <taxon>Clupei</taxon>
        <taxon>Clupeiformes</taxon>
        <taxon>Clupeoidei</taxon>
        <taxon>Clupeidae</taxon>
        <taxon>Alosa</taxon>
    </lineage>
</organism>
<feature type="compositionally biased region" description="Polar residues" evidence="6">
    <location>
        <begin position="225"/>
        <end position="263"/>
    </location>
</feature>
<dbReference type="InterPro" id="IPR042201">
    <property type="entry name" value="FH2_Formin_sf"/>
</dbReference>
<feature type="compositionally biased region" description="Basic and acidic residues" evidence="6">
    <location>
        <begin position="536"/>
        <end position="556"/>
    </location>
</feature>
<feature type="region of interest" description="Disordered" evidence="6">
    <location>
        <begin position="396"/>
        <end position="755"/>
    </location>
</feature>
<evidence type="ECO:0000259" key="7">
    <source>
        <dbReference type="PROSITE" id="PS51444"/>
    </source>
</evidence>
<dbReference type="PROSITE" id="PS51444">
    <property type="entry name" value="FH2"/>
    <property type="match status" value="1"/>
</dbReference>
<evidence type="ECO:0000256" key="3">
    <source>
        <dbReference type="ARBA" id="ARBA00023054"/>
    </source>
</evidence>
<feature type="compositionally biased region" description="Basic and acidic residues" evidence="6">
    <location>
        <begin position="145"/>
        <end position="158"/>
    </location>
</feature>
<accession>A0AAV6GQ06</accession>
<feature type="coiled-coil region" evidence="5">
    <location>
        <begin position="765"/>
        <end position="821"/>
    </location>
</feature>
<dbReference type="GO" id="GO:0005737">
    <property type="term" value="C:cytoplasm"/>
    <property type="evidence" value="ECO:0007669"/>
    <property type="project" value="UniProtKB-ARBA"/>
</dbReference>
<feature type="compositionally biased region" description="Low complexity" evidence="6">
    <location>
        <begin position="498"/>
        <end position="516"/>
    </location>
</feature>
<dbReference type="InterPro" id="IPR001265">
    <property type="entry name" value="Formin_Cappuccino_subfam"/>
</dbReference>
<feature type="region of interest" description="Disordered" evidence="6">
    <location>
        <begin position="851"/>
        <end position="1008"/>
    </location>
</feature>
<feature type="region of interest" description="Disordered" evidence="6">
    <location>
        <begin position="310"/>
        <end position="383"/>
    </location>
</feature>
<evidence type="ECO:0000256" key="6">
    <source>
        <dbReference type="SAM" id="MobiDB-lite"/>
    </source>
</evidence>
<comment type="similarity">
    <text evidence="2">Belongs to the formin homology family. Cappuccino subfamily.</text>
</comment>